<protein>
    <submittedName>
        <fullName evidence="2">Uncharacterized protein</fullName>
    </submittedName>
</protein>
<organism evidence="2">
    <name type="scientific">uncultured Thermomicrobiales bacterium</name>
    <dbReference type="NCBI Taxonomy" id="1645740"/>
    <lineage>
        <taxon>Bacteria</taxon>
        <taxon>Pseudomonadati</taxon>
        <taxon>Thermomicrobiota</taxon>
        <taxon>Thermomicrobia</taxon>
        <taxon>Thermomicrobiales</taxon>
        <taxon>environmental samples</taxon>
    </lineage>
</organism>
<keyword evidence="1" id="KW-0812">Transmembrane</keyword>
<name>A0A6J4VKT3_9BACT</name>
<keyword evidence="1" id="KW-0472">Membrane</keyword>
<dbReference type="EMBL" id="CADCWN010000243">
    <property type="protein sequence ID" value="CAA9581672.1"/>
    <property type="molecule type" value="Genomic_DNA"/>
</dbReference>
<feature type="transmembrane region" description="Helical" evidence="1">
    <location>
        <begin position="94"/>
        <end position="116"/>
    </location>
</feature>
<gene>
    <name evidence="2" type="ORF">AVDCRST_MAG18-3225</name>
</gene>
<dbReference type="AlphaFoldDB" id="A0A6J4VKT3"/>
<proteinExistence type="predicted"/>
<sequence>MTPTLFGRWQTRTLLLLTFGPFLTLPFVLFFRLTPLLILGMVLCFGYCWDILYQVIQSGRWDRDWPPAYQLLAGIWEGAFVFLVSALLGRVFGVFAVPFPVFLIHYGLVWIVTFLMSQSLMRIVFPNWRYRGGQWLF</sequence>
<feature type="transmembrane region" description="Helical" evidence="1">
    <location>
        <begin position="12"/>
        <end position="31"/>
    </location>
</feature>
<accession>A0A6J4VKT3</accession>
<evidence type="ECO:0000313" key="2">
    <source>
        <dbReference type="EMBL" id="CAA9581672.1"/>
    </source>
</evidence>
<keyword evidence="1" id="KW-1133">Transmembrane helix</keyword>
<evidence type="ECO:0000256" key="1">
    <source>
        <dbReference type="SAM" id="Phobius"/>
    </source>
</evidence>
<feature type="transmembrane region" description="Helical" evidence="1">
    <location>
        <begin position="37"/>
        <end position="56"/>
    </location>
</feature>
<reference evidence="2" key="1">
    <citation type="submission" date="2020-02" db="EMBL/GenBank/DDBJ databases">
        <authorList>
            <person name="Meier V. D."/>
        </authorList>
    </citation>
    <scope>NUCLEOTIDE SEQUENCE</scope>
    <source>
        <strain evidence="2">AVDCRST_MAG18</strain>
    </source>
</reference>
<feature type="transmembrane region" description="Helical" evidence="1">
    <location>
        <begin position="68"/>
        <end position="88"/>
    </location>
</feature>